<proteinExistence type="predicted"/>
<keyword evidence="1" id="KW-0812">Transmembrane</keyword>
<feature type="transmembrane region" description="Helical" evidence="1">
    <location>
        <begin position="194"/>
        <end position="219"/>
    </location>
</feature>
<evidence type="ECO:0000313" key="2">
    <source>
        <dbReference type="EMBL" id="OWK36762.1"/>
    </source>
</evidence>
<gene>
    <name evidence="2" type="ORF">FRUB_09325</name>
</gene>
<feature type="transmembrane region" description="Helical" evidence="1">
    <location>
        <begin position="63"/>
        <end position="82"/>
    </location>
</feature>
<sequence>MFLFAGPHNWLEARYVLGRLPARAGKLWGFFLTSAVGILGLTAGFAALPLVARVLPDGRSVAALYAGWNTLFVVWVAVLVWMRSRTNPRFDGGWVWPAALMVVAGVWLSPIALNYILVYAHPLLALWFLDRELARYRRNWLAVYRCALLCIPALLGFLWWLLADAPNLPGDDPLTLTIARHAGGGFLSAVSTHFLVAAHTFLEAVHYGVWVLLIPLIGLRSAPWDLTTIPAARRGARWKAGVGIVLACGLMTVAVLWAAFTVDFGTTRTVYFTIAMLHVLAEIPFLLRTL</sequence>
<reference evidence="3" key="1">
    <citation type="submission" date="2017-06" db="EMBL/GenBank/DDBJ databases">
        <title>Genome analysis of Fimbriiglobus ruber SP5, the first member of the order Planctomycetales with confirmed chitinolytic capability.</title>
        <authorList>
            <person name="Ravin N.V."/>
            <person name="Rakitin A.L."/>
            <person name="Ivanova A.A."/>
            <person name="Beletsky A.V."/>
            <person name="Kulichevskaya I.S."/>
            <person name="Mardanov A.V."/>
            <person name="Dedysh S.N."/>
        </authorList>
    </citation>
    <scope>NUCLEOTIDE SEQUENCE [LARGE SCALE GENOMIC DNA]</scope>
    <source>
        <strain evidence="3">SP5</strain>
    </source>
</reference>
<organism evidence="2 3">
    <name type="scientific">Fimbriiglobus ruber</name>
    <dbReference type="NCBI Taxonomy" id="1908690"/>
    <lineage>
        <taxon>Bacteria</taxon>
        <taxon>Pseudomonadati</taxon>
        <taxon>Planctomycetota</taxon>
        <taxon>Planctomycetia</taxon>
        <taxon>Gemmatales</taxon>
        <taxon>Gemmataceae</taxon>
        <taxon>Fimbriiglobus</taxon>
    </lineage>
</organism>
<evidence type="ECO:0000256" key="1">
    <source>
        <dbReference type="SAM" id="Phobius"/>
    </source>
</evidence>
<keyword evidence="1" id="KW-1133">Transmembrane helix</keyword>
<dbReference type="EMBL" id="NIDE01000017">
    <property type="protein sequence ID" value="OWK36762.1"/>
    <property type="molecule type" value="Genomic_DNA"/>
</dbReference>
<protein>
    <submittedName>
        <fullName evidence="2">Uncharacterized protein</fullName>
    </submittedName>
</protein>
<feature type="transmembrane region" description="Helical" evidence="1">
    <location>
        <begin position="240"/>
        <end position="262"/>
    </location>
</feature>
<evidence type="ECO:0000313" key="3">
    <source>
        <dbReference type="Proteomes" id="UP000214646"/>
    </source>
</evidence>
<feature type="transmembrane region" description="Helical" evidence="1">
    <location>
        <begin position="268"/>
        <end position="287"/>
    </location>
</feature>
<feature type="transmembrane region" description="Helical" evidence="1">
    <location>
        <begin position="94"/>
        <end position="120"/>
    </location>
</feature>
<feature type="transmembrane region" description="Helical" evidence="1">
    <location>
        <begin position="27"/>
        <end position="51"/>
    </location>
</feature>
<dbReference type="RefSeq" id="WP_238602977.1">
    <property type="nucleotide sequence ID" value="NZ_NIDE01000017.1"/>
</dbReference>
<feature type="transmembrane region" description="Helical" evidence="1">
    <location>
        <begin position="141"/>
        <end position="162"/>
    </location>
</feature>
<keyword evidence="1" id="KW-0472">Membrane</keyword>
<keyword evidence="3" id="KW-1185">Reference proteome</keyword>
<name>A0A225D5K5_9BACT</name>
<comment type="caution">
    <text evidence="2">The sequence shown here is derived from an EMBL/GenBank/DDBJ whole genome shotgun (WGS) entry which is preliminary data.</text>
</comment>
<dbReference type="AlphaFoldDB" id="A0A225D5K5"/>
<accession>A0A225D5K5</accession>
<dbReference type="Proteomes" id="UP000214646">
    <property type="component" value="Unassembled WGS sequence"/>
</dbReference>